<keyword evidence="1" id="KW-1003">Cell membrane</keyword>
<dbReference type="PANTHER" id="PTHR22550:SF5">
    <property type="entry name" value="LEUCINE ZIPPER PROTEIN 4"/>
    <property type="match status" value="1"/>
</dbReference>
<evidence type="ECO:0000256" key="4">
    <source>
        <dbReference type="ARBA" id="ARBA00023136"/>
    </source>
</evidence>
<keyword evidence="2 5" id="KW-0812">Transmembrane</keyword>
<sequence>MTFLSPGWLWLLLALAALVAAYVVLQFRRREDTLRFTNLSLLDRVAPRRASWPRHIGAVLFFLAVAALIGAMARPAMPVEVPRERATIMVAIDVSPSMAANDVDPNRLSAAKESARGFVDSLPDRFNVGLVAFSSTASVISSPTQDHQAVTDSIETLQMSPGTAIGEGVFTSLESIRSFDEEAGDNPPPSAIVLLSDGENTSGRPITSAGGAASDIGVPVSTIAFGTGAAIIEINGEPVEADIDKGALERLAADTSGHFYEAESEAELSDVYDDIGSSLGSETVDREIVTRFVLVGLILAAAGAVASMVWSQRVP</sequence>
<evidence type="ECO:0000256" key="3">
    <source>
        <dbReference type="ARBA" id="ARBA00022989"/>
    </source>
</evidence>
<keyword evidence="3 5" id="KW-1133">Transmembrane helix</keyword>
<dbReference type="PROSITE" id="PS50234">
    <property type="entry name" value="VWFA"/>
    <property type="match status" value="1"/>
</dbReference>
<dbReference type="STRING" id="183763.LP52_13230"/>
<feature type="transmembrane region" description="Helical" evidence="5">
    <location>
        <begin position="6"/>
        <end position="25"/>
    </location>
</feature>
<feature type="domain" description="VWFA" evidence="6">
    <location>
        <begin position="87"/>
        <end position="275"/>
    </location>
</feature>
<evidence type="ECO:0000256" key="1">
    <source>
        <dbReference type="ARBA" id="ARBA00022475"/>
    </source>
</evidence>
<evidence type="ECO:0000313" key="7">
    <source>
        <dbReference type="EMBL" id="KIH98395.1"/>
    </source>
</evidence>
<name>A0A0C2JHN2_9ACTN</name>
<dbReference type="RefSeq" id="WP_040273721.1">
    <property type="nucleotide sequence ID" value="NZ_JROO01000026.1"/>
</dbReference>
<accession>A0A0C2JHN2</accession>
<dbReference type="SUPFAM" id="SSF53300">
    <property type="entry name" value="vWA-like"/>
    <property type="match status" value="1"/>
</dbReference>
<evidence type="ECO:0000256" key="2">
    <source>
        <dbReference type="ARBA" id="ARBA00022692"/>
    </source>
</evidence>
<dbReference type="EMBL" id="JROO01000026">
    <property type="protein sequence ID" value="KIH98395.1"/>
    <property type="molecule type" value="Genomic_DNA"/>
</dbReference>
<feature type="transmembrane region" description="Helical" evidence="5">
    <location>
        <begin position="56"/>
        <end position="73"/>
    </location>
</feature>
<keyword evidence="4 5" id="KW-0472">Membrane</keyword>
<dbReference type="SMART" id="SM00327">
    <property type="entry name" value="VWA"/>
    <property type="match status" value="1"/>
</dbReference>
<dbReference type="Gene3D" id="3.40.50.410">
    <property type="entry name" value="von Willebrand factor, type A domain"/>
    <property type="match status" value="1"/>
</dbReference>
<dbReference type="Pfam" id="PF07584">
    <property type="entry name" value="BatA"/>
    <property type="match status" value="1"/>
</dbReference>
<proteinExistence type="predicted"/>
<dbReference type="OrthoDB" id="8882959at2"/>
<evidence type="ECO:0000259" key="6">
    <source>
        <dbReference type="PROSITE" id="PS50234"/>
    </source>
</evidence>
<gene>
    <name evidence="7" type="ORF">LP52_13230</name>
</gene>
<dbReference type="InterPro" id="IPR002035">
    <property type="entry name" value="VWF_A"/>
</dbReference>
<feature type="transmembrane region" description="Helical" evidence="5">
    <location>
        <begin position="288"/>
        <end position="310"/>
    </location>
</feature>
<evidence type="ECO:0000313" key="8">
    <source>
        <dbReference type="Proteomes" id="UP000031675"/>
    </source>
</evidence>
<dbReference type="InterPro" id="IPR024163">
    <property type="entry name" value="Aerotolerance_reg_N"/>
</dbReference>
<comment type="caution">
    <text evidence="7">The sequence shown here is derived from an EMBL/GenBank/DDBJ whole genome shotgun (WGS) entry which is preliminary data.</text>
</comment>
<dbReference type="AlphaFoldDB" id="A0A0C2JHN2"/>
<dbReference type="PANTHER" id="PTHR22550">
    <property type="entry name" value="SPORE GERMINATION PROTEIN"/>
    <property type="match status" value="1"/>
</dbReference>
<dbReference type="InterPro" id="IPR050768">
    <property type="entry name" value="UPF0353/GerABKA_families"/>
</dbReference>
<evidence type="ECO:0000256" key="5">
    <source>
        <dbReference type="SAM" id="Phobius"/>
    </source>
</evidence>
<dbReference type="Proteomes" id="UP000031675">
    <property type="component" value="Unassembled WGS sequence"/>
</dbReference>
<dbReference type="InterPro" id="IPR036465">
    <property type="entry name" value="vWFA_dom_sf"/>
</dbReference>
<dbReference type="Pfam" id="PF13519">
    <property type="entry name" value="VWA_2"/>
    <property type="match status" value="1"/>
</dbReference>
<protein>
    <submittedName>
        <fullName evidence="7">von Willebrand factor A</fullName>
    </submittedName>
</protein>
<keyword evidence="8" id="KW-1185">Reference proteome</keyword>
<organism evidence="7 8">
    <name type="scientific">Streptomonospora alba</name>
    <dbReference type="NCBI Taxonomy" id="183763"/>
    <lineage>
        <taxon>Bacteria</taxon>
        <taxon>Bacillati</taxon>
        <taxon>Actinomycetota</taxon>
        <taxon>Actinomycetes</taxon>
        <taxon>Streptosporangiales</taxon>
        <taxon>Nocardiopsidaceae</taxon>
        <taxon>Streptomonospora</taxon>
    </lineage>
</organism>
<reference evidence="8" key="1">
    <citation type="journal article" date="2015" name="Chem. Biol.">
        <title>Structure, bioactivity, and resistance mechanism of streptomonomicin, an unusual lasso Peptide from an understudied halophilic actinomycete.</title>
        <authorList>
            <person name="Metelev M."/>
            <person name="Tietz J.I."/>
            <person name="Melby J.O."/>
            <person name="Blair P.M."/>
            <person name="Zhu L."/>
            <person name="Livnat I."/>
            <person name="Severinov K."/>
            <person name="Mitchell D.A."/>
        </authorList>
    </citation>
    <scope>NUCLEOTIDE SEQUENCE [LARGE SCALE GENOMIC DNA]</scope>
    <source>
        <strain evidence="8">YIM 90003</strain>
    </source>
</reference>